<reference evidence="1" key="1">
    <citation type="journal article" date="2017" name="Nature">
        <title>The sunflower genome provides insights into oil metabolism, flowering and Asterid evolution.</title>
        <authorList>
            <person name="Badouin H."/>
            <person name="Gouzy J."/>
            <person name="Grassa C.J."/>
            <person name="Murat F."/>
            <person name="Staton S.E."/>
            <person name="Cottret L."/>
            <person name="Lelandais-Briere C."/>
            <person name="Owens G.L."/>
            <person name="Carrere S."/>
            <person name="Mayjonade B."/>
            <person name="Legrand L."/>
            <person name="Gill N."/>
            <person name="Kane N.C."/>
            <person name="Bowers J.E."/>
            <person name="Hubner S."/>
            <person name="Bellec A."/>
            <person name="Berard A."/>
            <person name="Berges H."/>
            <person name="Blanchet N."/>
            <person name="Boniface M.C."/>
            <person name="Brunel D."/>
            <person name="Catrice O."/>
            <person name="Chaidir N."/>
            <person name="Claudel C."/>
            <person name="Donnadieu C."/>
            <person name="Faraut T."/>
            <person name="Fievet G."/>
            <person name="Helmstetter N."/>
            <person name="King M."/>
            <person name="Knapp S.J."/>
            <person name="Lai Z."/>
            <person name="Le Paslier M.C."/>
            <person name="Lippi Y."/>
            <person name="Lorenzon L."/>
            <person name="Mandel J.R."/>
            <person name="Marage G."/>
            <person name="Marchand G."/>
            <person name="Marquand E."/>
            <person name="Bret-Mestries E."/>
            <person name="Morien E."/>
            <person name="Nambeesan S."/>
            <person name="Nguyen T."/>
            <person name="Pegot-Espagnet P."/>
            <person name="Pouilly N."/>
            <person name="Raftis F."/>
            <person name="Sallet E."/>
            <person name="Schiex T."/>
            <person name="Thomas J."/>
            <person name="Vandecasteele C."/>
            <person name="Vares D."/>
            <person name="Vear F."/>
            <person name="Vautrin S."/>
            <person name="Crespi M."/>
            <person name="Mangin B."/>
            <person name="Burke J.M."/>
            <person name="Salse J."/>
            <person name="Munos S."/>
            <person name="Vincourt P."/>
            <person name="Rieseberg L.H."/>
            <person name="Langlade N.B."/>
        </authorList>
    </citation>
    <scope>NUCLEOTIDE SEQUENCE</scope>
    <source>
        <tissue evidence="1">Leaves</tissue>
    </source>
</reference>
<reference evidence="1" key="2">
    <citation type="submission" date="2020-06" db="EMBL/GenBank/DDBJ databases">
        <title>Helianthus annuus Genome sequencing and assembly Release 2.</title>
        <authorList>
            <person name="Gouzy J."/>
            <person name="Langlade N."/>
            <person name="Munos S."/>
        </authorList>
    </citation>
    <scope>NUCLEOTIDE SEQUENCE</scope>
    <source>
        <tissue evidence="1">Leaves</tissue>
    </source>
</reference>
<keyword evidence="2" id="KW-1185">Reference proteome</keyword>
<gene>
    <name evidence="1" type="ORF">HanXRQr2_Chr16g0754751</name>
</gene>
<organism evidence="1 2">
    <name type="scientific">Helianthus annuus</name>
    <name type="common">Common sunflower</name>
    <dbReference type="NCBI Taxonomy" id="4232"/>
    <lineage>
        <taxon>Eukaryota</taxon>
        <taxon>Viridiplantae</taxon>
        <taxon>Streptophyta</taxon>
        <taxon>Embryophyta</taxon>
        <taxon>Tracheophyta</taxon>
        <taxon>Spermatophyta</taxon>
        <taxon>Magnoliopsida</taxon>
        <taxon>eudicotyledons</taxon>
        <taxon>Gunneridae</taxon>
        <taxon>Pentapetalae</taxon>
        <taxon>asterids</taxon>
        <taxon>campanulids</taxon>
        <taxon>Asterales</taxon>
        <taxon>Asteraceae</taxon>
        <taxon>Asteroideae</taxon>
        <taxon>Heliantheae alliance</taxon>
        <taxon>Heliantheae</taxon>
        <taxon>Helianthus</taxon>
    </lineage>
</organism>
<evidence type="ECO:0000313" key="2">
    <source>
        <dbReference type="Proteomes" id="UP000215914"/>
    </source>
</evidence>
<name>A0A9K3DRV2_HELAN</name>
<comment type="caution">
    <text evidence="1">The sequence shown here is derived from an EMBL/GenBank/DDBJ whole genome shotgun (WGS) entry which is preliminary data.</text>
</comment>
<evidence type="ECO:0000313" key="1">
    <source>
        <dbReference type="EMBL" id="KAF5760545.1"/>
    </source>
</evidence>
<proteinExistence type="predicted"/>
<dbReference type="EMBL" id="MNCJ02000331">
    <property type="protein sequence ID" value="KAF5760545.1"/>
    <property type="molecule type" value="Genomic_DNA"/>
</dbReference>
<protein>
    <submittedName>
        <fullName evidence="1">Uncharacterized protein</fullName>
    </submittedName>
</protein>
<dbReference type="AlphaFoldDB" id="A0A9K3DRV2"/>
<accession>A0A9K3DRV2</accession>
<dbReference type="Proteomes" id="UP000215914">
    <property type="component" value="Unassembled WGS sequence"/>
</dbReference>
<dbReference type="Gramene" id="mRNA:HanXRQr2_Chr16g0754751">
    <property type="protein sequence ID" value="CDS:HanXRQr2_Chr16g0754751.1"/>
    <property type="gene ID" value="HanXRQr2_Chr16g0754751"/>
</dbReference>
<sequence length="52" mass="5816">MNLLYMALKRCVQLISNKYPVPTINVYIVLIVFSLDLNDNYGCNCCGDGSVN</sequence>